<dbReference type="Proteomes" id="UP000237381">
    <property type="component" value="Unassembled WGS sequence"/>
</dbReference>
<evidence type="ECO:0000313" key="3">
    <source>
        <dbReference type="Proteomes" id="UP000237381"/>
    </source>
</evidence>
<dbReference type="RefSeq" id="WP_103707204.1">
    <property type="nucleotide sequence ID" value="NZ_PQGA01000022.1"/>
</dbReference>
<dbReference type="InterPro" id="IPR006522">
    <property type="entry name" value="Phage_virion_morphogenesis"/>
</dbReference>
<reference evidence="2 3" key="1">
    <citation type="submission" date="2018-01" db="EMBL/GenBank/DDBJ databases">
        <title>Genomic Encyclopedia of Type Strains, Phase III (KMG-III): the genomes of soil and plant-associated and newly described type strains.</title>
        <authorList>
            <person name="Whitman W."/>
        </authorList>
    </citation>
    <scope>NUCLEOTIDE SEQUENCE [LARGE SCALE GENOMIC DNA]</scope>
    <source>
        <strain evidence="2 3">JCM 18070</strain>
    </source>
</reference>
<evidence type="ECO:0000313" key="2">
    <source>
        <dbReference type="EMBL" id="POR46745.1"/>
    </source>
</evidence>
<dbReference type="AlphaFoldDB" id="A0A2S4LWJ7"/>
<dbReference type="OrthoDB" id="6402405at2"/>
<dbReference type="Pfam" id="PF05069">
    <property type="entry name" value="Phage_tail_S"/>
    <property type="match status" value="1"/>
</dbReference>
<protein>
    <submittedName>
        <fullName evidence="2">Phage virion morphogenesis protein</fullName>
    </submittedName>
</protein>
<accession>A0A2S4LWJ7</accession>
<evidence type="ECO:0000256" key="1">
    <source>
        <dbReference type="SAM" id="MobiDB-lite"/>
    </source>
</evidence>
<organism evidence="2 3">
    <name type="scientific">Paraburkholderia eburnea</name>
    <dbReference type="NCBI Taxonomy" id="1189126"/>
    <lineage>
        <taxon>Bacteria</taxon>
        <taxon>Pseudomonadati</taxon>
        <taxon>Pseudomonadota</taxon>
        <taxon>Betaproteobacteria</taxon>
        <taxon>Burkholderiales</taxon>
        <taxon>Burkholderiaceae</taxon>
        <taxon>Paraburkholderia</taxon>
    </lineage>
</organism>
<name>A0A2S4LWJ7_9BURK</name>
<comment type="caution">
    <text evidence="2">The sequence shown here is derived from an EMBL/GenBank/DDBJ whole genome shotgun (WGS) entry which is preliminary data.</text>
</comment>
<gene>
    <name evidence="2" type="ORF">B0G62_12261</name>
</gene>
<keyword evidence="3" id="KW-1185">Reference proteome</keyword>
<proteinExistence type="predicted"/>
<feature type="region of interest" description="Disordered" evidence="1">
    <location>
        <begin position="38"/>
        <end position="74"/>
    </location>
</feature>
<sequence length="159" mass="17800">MSDDLRAVERWASTLLAQLTPAGQRKALLDVSRDLRRSQQSRIAAQQNPDGSRYKPRKPKAQRGTKNLRGKAGRIKRQKMFAKLRTSRYMQVEATGEGLAIGFAGRVARIARIHQLGELAPVAPKGPMALYPARVLLGFSDADRELIRDRLLHHIIKSP</sequence>
<dbReference type="EMBL" id="PQGA01000022">
    <property type="protein sequence ID" value="POR46745.1"/>
    <property type="molecule type" value="Genomic_DNA"/>
</dbReference>
<dbReference type="NCBIfam" id="TIGR01635">
    <property type="entry name" value="tail_comp_S"/>
    <property type="match status" value="1"/>
</dbReference>
<feature type="compositionally biased region" description="Low complexity" evidence="1">
    <location>
        <begin position="38"/>
        <end position="47"/>
    </location>
</feature>
<feature type="compositionally biased region" description="Basic residues" evidence="1">
    <location>
        <begin position="54"/>
        <end position="74"/>
    </location>
</feature>